<dbReference type="InterPro" id="IPR029044">
    <property type="entry name" value="Nucleotide-diphossugar_trans"/>
</dbReference>
<evidence type="ECO:0000256" key="1">
    <source>
        <dbReference type="ARBA" id="ARBA00006739"/>
    </source>
</evidence>
<keyword evidence="6" id="KW-1185">Reference proteome</keyword>
<gene>
    <name evidence="5" type="ORF">EOD42_06830</name>
</gene>
<keyword evidence="2" id="KW-0328">Glycosyltransferase</keyword>
<evidence type="ECO:0000256" key="3">
    <source>
        <dbReference type="ARBA" id="ARBA00022679"/>
    </source>
</evidence>
<feature type="domain" description="Glycosyltransferase 2-like" evidence="4">
    <location>
        <begin position="15"/>
        <end position="125"/>
    </location>
</feature>
<evidence type="ECO:0000256" key="2">
    <source>
        <dbReference type="ARBA" id="ARBA00022676"/>
    </source>
</evidence>
<comment type="caution">
    <text evidence="5">The sequence shown here is derived from an EMBL/GenBank/DDBJ whole genome shotgun (WGS) entry which is preliminary data.</text>
</comment>
<dbReference type="OrthoDB" id="7665907at2"/>
<dbReference type="PANTHER" id="PTHR43179">
    <property type="entry name" value="RHAMNOSYLTRANSFERASE WBBL"/>
    <property type="match status" value="1"/>
</dbReference>
<dbReference type="EMBL" id="SACL01000002">
    <property type="protein sequence ID" value="RVT97533.1"/>
    <property type="molecule type" value="Genomic_DNA"/>
</dbReference>
<dbReference type="PANTHER" id="PTHR43179:SF12">
    <property type="entry name" value="GALACTOFURANOSYLTRANSFERASE GLFT2"/>
    <property type="match status" value="1"/>
</dbReference>
<name>A0A437MIU7_9PROT</name>
<dbReference type="SUPFAM" id="SSF53448">
    <property type="entry name" value="Nucleotide-diphospho-sugar transferases"/>
    <property type="match status" value="1"/>
</dbReference>
<dbReference type="InterPro" id="IPR001173">
    <property type="entry name" value="Glyco_trans_2-like"/>
</dbReference>
<proteinExistence type="inferred from homology"/>
<keyword evidence="3 5" id="KW-0808">Transferase</keyword>
<dbReference type="GO" id="GO:0016757">
    <property type="term" value="F:glycosyltransferase activity"/>
    <property type="evidence" value="ECO:0007669"/>
    <property type="project" value="UniProtKB-KW"/>
</dbReference>
<dbReference type="Gene3D" id="3.90.550.10">
    <property type="entry name" value="Spore Coat Polysaccharide Biosynthesis Protein SpsA, Chain A"/>
    <property type="match status" value="1"/>
</dbReference>
<dbReference type="Pfam" id="PF00535">
    <property type="entry name" value="Glycos_transf_2"/>
    <property type="match status" value="1"/>
</dbReference>
<evidence type="ECO:0000313" key="6">
    <source>
        <dbReference type="Proteomes" id="UP000282957"/>
    </source>
</evidence>
<organism evidence="5 6">
    <name type="scientific">Rhodovarius crocodyli</name>
    <dbReference type="NCBI Taxonomy" id="1979269"/>
    <lineage>
        <taxon>Bacteria</taxon>
        <taxon>Pseudomonadati</taxon>
        <taxon>Pseudomonadota</taxon>
        <taxon>Alphaproteobacteria</taxon>
        <taxon>Acetobacterales</taxon>
        <taxon>Roseomonadaceae</taxon>
        <taxon>Rhodovarius</taxon>
    </lineage>
</organism>
<dbReference type="Proteomes" id="UP000282957">
    <property type="component" value="Unassembled WGS sequence"/>
</dbReference>
<evidence type="ECO:0000313" key="5">
    <source>
        <dbReference type="EMBL" id="RVT97533.1"/>
    </source>
</evidence>
<dbReference type="AlphaFoldDB" id="A0A437MIU7"/>
<accession>A0A437MIU7</accession>
<evidence type="ECO:0000259" key="4">
    <source>
        <dbReference type="Pfam" id="PF00535"/>
    </source>
</evidence>
<reference evidence="5 6" key="1">
    <citation type="submission" date="2019-01" db="EMBL/GenBank/DDBJ databases">
        <authorList>
            <person name="Chen W.-M."/>
        </authorList>
    </citation>
    <scope>NUCLEOTIDE SEQUENCE [LARGE SCALE GENOMIC DNA]</scope>
    <source>
        <strain evidence="5 6">CCP-6</strain>
    </source>
</reference>
<protein>
    <submittedName>
        <fullName evidence="5">Glycosyltransferase</fullName>
    </submittedName>
</protein>
<dbReference type="RefSeq" id="WP_127786762.1">
    <property type="nucleotide sequence ID" value="NZ_SACL01000002.1"/>
</dbReference>
<comment type="similarity">
    <text evidence="1">Belongs to the glycosyltransferase 2 family.</text>
</comment>
<sequence>MTAIKPMSPRPRVAVVIVTRNRPQELRRLLLQLEHQSLPPSDVIVVDNGDCPLTARLCIDAAVLHLRSEANLGGAGGFALGSLMALARGAEWLWLWDDDGWPREADCLAWLLDRQRQGGAAIVSPLVLDAENAALCAFPFRLGGRRLLARMDIQRRPVIQGQVHLFNGALMPAATFHRFGMPDTRLFIRGDEVDFMLRVMRGGGRVETLTGATACHPSGMKEAKPVLGGLLLAAVPPDELRRGMMFRNRAHVARLHHRWAMLGIDVLRYGAYFLARRQPDWAGFRHWIASTGLGLRGRLGGPAVTAAAANPPPAAAPALKATVHHHA</sequence>